<dbReference type="InParanoid" id="T0RD93"/>
<dbReference type="AlphaFoldDB" id="T0RD93"/>
<keyword evidence="1" id="KW-0472">Membrane</keyword>
<accession>T0RD93</accession>
<feature type="transmembrane region" description="Helical" evidence="1">
    <location>
        <begin position="192"/>
        <end position="216"/>
    </location>
</feature>
<dbReference type="OMA" id="LKRYHWE"/>
<dbReference type="VEuPathDB" id="FungiDB:SDRG_12069"/>
<gene>
    <name evidence="2" type="ORF">SDRG_12069</name>
</gene>
<feature type="transmembrane region" description="Helical" evidence="1">
    <location>
        <begin position="363"/>
        <end position="383"/>
    </location>
</feature>
<keyword evidence="1" id="KW-0812">Transmembrane</keyword>
<feature type="transmembrane region" description="Helical" evidence="1">
    <location>
        <begin position="323"/>
        <end position="343"/>
    </location>
</feature>
<reference evidence="2 3" key="1">
    <citation type="submission" date="2012-04" db="EMBL/GenBank/DDBJ databases">
        <title>The Genome Sequence of Saprolegnia declina VS20.</title>
        <authorList>
            <consortium name="The Broad Institute Genome Sequencing Platform"/>
            <person name="Russ C."/>
            <person name="Nusbaum C."/>
            <person name="Tyler B."/>
            <person name="van West P."/>
            <person name="Dieguez-Uribeondo J."/>
            <person name="de Bruijn I."/>
            <person name="Tripathy S."/>
            <person name="Jiang R."/>
            <person name="Young S.K."/>
            <person name="Zeng Q."/>
            <person name="Gargeya S."/>
            <person name="Fitzgerald M."/>
            <person name="Haas B."/>
            <person name="Abouelleil A."/>
            <person name="Alvarado L."/>
            <person name="Arachchi H.M."/>
            <person name="Berlin A."/>
            <person name="Chapman S.B."/>
            <person name="Goldberg J."/>
            <person name="Griggs A."/>
            <person name="Gujja S."/>
            <person name="Hansen M."/>
            <person name="Howarth C."/>
            <person name="Imamovic A."/>
            <person name="Larimer J."/>
            <person name="McCowen C."/>
            <person name="Montmayeur A."/>
            <person name="Murphy C."/>
            <person name="Neiman D."/>
            <person name="Pearson M."/>
            <person name="Priest M."/>
            <person name="Roberts A."/>
            <person name="Saif S."/>
            <person name="Shea T."/>
            <person name="Sisk P."/>
            <person name="Sykes S."/>
            <person name="Wortman J."/>
            <person name="Nusbaum C."/>
            <person name="Birren B."/>
        </authorList>
    </citation>
    <scope>NUCLEOTIDE SEQUENCE [LARGE SCALE GENOMIC DNA]</scope>
    <source>
        <strain evidence="2 3">VS20</strain>
    </source>
</reference>
<dbReference type="RefSeq" id="XP_008616350.1">
    <property type="nucleotide sequence ID" value="XM_008618128.1"/>
</dbReference>
<evidence type="ECO:0000256" key="1">
    <source>
        <dbReference type="SAM" id="Phobius"/>
    </source>
</evidence>
<protein>
    <submittedName>
        <fullName evidence="2">Uncharacterized protein</fullName>
    </submittedName>
</protein>
<feature type="transmembrane region" description="Helical" evidence="1">
    <location>
        <begin position="281"/>
        <end position="303"/>
    </location>
</feature>
<evidence type="ECO:0000313" key="3">
    <source>
        <dbReference type="Proteomes" id="UP000030762"/>
    </source>
</evidence>
<sequence length="527" mass="58267">MAGVAPFAGPQLPLPIDVRWNRPSVVCSALMSLYIVFAPLDAYIYEPFPWTISPPAVATQTSQLSWAAASPLWLTAARASYNDTFFARGASYAYDRETNTDVYRSALNTSAKCELYELHTGALLSARLQSLVCTFVQNSSSPSGGCQENMMLSLRASVLCVWFTPMSDGASDDANDSYTVYEMFHLAPTPDYLYGMLAFRLTLTVYMALLCGRRYLQPVRRLHRHCYRLPARRCDVIVGDPTSLLVLDPLLTLAMALDLWLSVPVVGSSTIAVSQLQALDHAALGCMYLSRMAWFAYGSLVLVSKGLKRYHWEARYRPASPTVLAVFATLVTGPLTYLQAQSYLLVQLYEMIFAGSEPSTTQIVYGFLLFHLLLAALPLVYFLQVPPSDDGGATALFAKAVTTRYTTVGATDWKQRLLLPLFLRSAGYVRQHGCSLYNFFYIDASFRACPGLSQRGSDCYIVLYSAGNGAAVKRLALRRRVDLTSLPVTIERRDELFGSLGIVINKGATNPTYVVVEPTQAPCEWVE</sequence>
<organism evidence="2 3">
    <name type="scientific">Saprolegnia diclina (strain VS20)</name>
    <dbReference type="NCBI Taxonomy" id="1156394"/>
    <lineage>
        <taxon>Eukaryota</taxon>
        <taxon>Sar</taxon>
        <taxon>Stramenopiles</taxon>
        <taxon>Oomycota</taxon>
        <taxon>Saprolegniomycetes</taxon>
        <taxon>Saprolegniales</taxon>
        <taxon>Saprolegniaceae</taxon>
        <taxon>Saprolegnia</taxon>
    </lineage>
</organism>
<keyword evidence="1" id="KW-1133">Transmembrane helix</keyword>
<name>T0RD93_SAPDV</name>
<proteinExistence type="predicted"/>
<dbReference type="EMBL" id="JH767177">
    <property type="protein sequence ID" value="EQC30218.1"/>
    <property type="molecule type" value="Genomic_DNA"/>
</dbReference>
<dbReference type="OrthoDB" id="10426644at2759"/>
<dbReference type="Proteomes" id="UP000030762">
    <property type="component" value="Unassembled WGS sequence"/>
</dbReference>
<keyword evidence="3" id="KW-1185">Reference proteome</keyword>
<dbReference type="GeneID" id="19952796"/>
<feature type="transmembrane region" description="Helical" evidence="1">
    <location>
        <begin position="237"/>
        <end position="261"/>
    </location>
</feature>
<evidence type="ECO:0000313" key="2">
    <source>
        <dbReference type="EMBL" id="EQC30218.1"/>
    </source>
</evidence>